<evidence type="ECO:0000313" key="3">
    <source>
        <dbReference type="Proteomes" id="UP000433050"/>
    </source>
</evidence>
<feature type="transmembrane region" description="Helical" evidence="1">
    <location>
        <begin position="35"/>
        <end position="54"/>
    </location>
</feature>
<evidence type="ECO:0000256" key="1">
    <source>
        <dbReference type="SAM" id="Phobius"/>
    </source>
</evidence>
<proteinExistence type="predicted"/>
<keyword evidence="3" id="KW-1185">Reference proteome</keyword>
<feature type="transmembrane region" description="Helical" evidence="1">
    <location>
        <begin position="60"/>
        <end position="77"/>
    </location>
</feature>
<keyword evidence="1" id="KW-0472">Membrane</keyword>
<sequence>MSAANTASGRDDRDDAEPTLFEARYHPYRSLDERGFMIVMIIVAGISFVCGLAFLLMGAWPVFGLFGLDVLAIWWAFRMNFRAARTCEEIIVTPSLIRLRHVTPDGTEYQEELNPLWTRLNRELHEDYGLQRLTLEMRGRPYVIGSFLHTAQREELADRLSLALNEAKRGVVRSAF</sequence>
<accession>A0A5S9NBK3</accession>
<protein>
    <recommendedName>
        <fullName evidence="4">DUF2244 domain-containing protein</fullName>
    </recommendedName>
</protein>
<dbReference type="AlphaFoldDB" id="A0A5S9NBK3"/>
<dbReference type="PIRSF" id="PIRSF032162">
    <property type="entry name" value="UCP032162_imp"/>
    <property type="match status" value="1"/>
</dbReference>
<dbReference type="EMBL" id="CACSAS010000001">
    <property type="protein sequence ID" value="CAA0086694.1"/>
    <property type="molecule type" value="Genomic_DNA"/>
</dbReference>
<dbReference type="Proteomes" id="UP000433050">
    <property type="component" value="Unassembled WGS sequence"/>
</dbReference>
<dbReference type="InterPro" id="IPR019253">
    <property type="entry name" value="DUF2244_TM"/>
</dbReference>
<keyword evidence="1" id="KW-1133">Transmembrane helix</keyword>
<evidence type="ECO:0000313" key="2">
    <source>
        <dbReference type="EMBL" id="CAA0086694.1"/>
    </source>
</evidence>
<name>A0A5S9NBK3_9HYPH</name>
<dbReference type="Pfam" id="PF10003">
    <property type="entry name" value="DUF2244"/>
    <property type="match status" value="1"/>
</dbReference>
<organism evidence="2 3">
    <name type="scientific">Starkeya nomas</name>
    <dbReference type="NCBI Taxonomy" id="2666134"/>
    <lineage>
        <taxon>Bacteria</taxon>
        <taxon>Pseudomonadati</taxon>
        <taxon>Pseudomonadota</taxon>
        <taxon>Alphaproteobacteria</taxon>
        <taxon>Hyphomicrobiales</taxon>
        <taxon>Xanthobacteraceae</taxon>
        <taxon>Starkeya</taxon>
    </lineage>
</organism>
<evidence type="ECO:0008006" key="4">
    <source>
        <dbReference type="Google" id="ProtNLM"/>
    </source>
</evidence>
<dbReference type="RefSeq" id="WP_159597637.1">
    <property type="nucleotide sequence ID" value="NZ_CACSAS010000001.1"/>
</dbReference>
<dbReference type="InterPro" id="IPR016990">
    <property type="entry name" value="UCP032162_TM"/>
</dbReference>
<gene>
    <name evidence="2" type="ORF">STARVERO_00268</name>
</gene>
<reference evidence="2 3" key="1">
    <citation type="submission" date="2019-12" db="EMBL/GenBank/DDBJ databases">
        <authorList>
            <person name="Reyes-Prieto M."/>
        </authorList>
    </citation>
    <scope>NUCLEOTIDE SEQUENCE [LARGE SCALE GENOMIC DNA]</scope>
    <source>
        <strain evidence="2">HF14-78462</strain>
    </source>
</reference>
<keyword evidence="1" id="KW-0812">Transmembrane</keyword>